<feature type="domain" description="EAL" evidence="7">
    <location>
        <begin position="615"/>
        <end position="865"/>
    </location>
</feature>
<evidence type="ECO:0000256" key="3">
    <source>
        <dbReference type="PROSITE-ProRule" id="PRU00169"/>
    </source>
</evidence>
<dbReference type="Pfam" id="PF00990">
    <property type="entry name" value="GGDEF"/>
    <property type="match status" value="1"/>
</dbReference>
<keyword evidence="1" id="KW-0808">Transferase</keyword>
<comment type="caution">
    <text evidence="9">The sequence shown here is derived from an EMBL/GenBank/DDBJ whole genome shotgun (WGS) entry which is preliminary data.</text>
</comment>
<evidence type="ECO:0000259" key="5">
    <source>
        <dbReference type="PROSITE" id="PS50112"/>
    </source>
</evidence>
<evidence type="ECO:0000256" key="2">
    <source>
        <dbReference type="ARBA" id="ARBA00022777"/>
    </source>
</evidence>
<dbReference type="InterPro" id="IPR003018">
    <property type="entry name" value="GAF"/>
</dbReference>
<dbReference type="SMART" id="SM00052">
    <property type="entry name" value="EAL"/>
    <property type="match status" value="1"/>
</dbReference>
<feature type="domain" description="GGDEF" evidence="8">
    <location>
        <begin position="473"/>
        <end position="606"/>
    </location>
</feature>
<dbReference type="InterPro" id="IPR035965">
    <property type="entry name" value="PAS-like_dom_sf"/>
</dbReference>
<dbReference type="CDD" id="cd00156">
    <property type="entry name" value="REC"/>
    <property type="match status" value="1"/>
</dbReference>
<dbReference type="PROSITE" id="PS50112">
    <property type="entry name" value="PAS"/>
    <property type="match status" value="1"/>
</dbReference>
<dbReference type="InterPro" id="IPR001789">
    <property type="entry name" value="Sig_transdc_resp-reg_receiver"/>
</dbReference>
<dbReference type="SMART" id="SM00091">
    <property type="entry name" value="PAS"/>
    <property type="match status" value="1"/>
</dbReference>
<dbReference type="Gene3D" id="3.30.450.20">
    <property type="entry name" value="PAS domain"/>
    <property type="match status" value="1"/>
</dbReference>
<dbReference type="SUPFAM" id="SSF55781">
    <property type="entry name" value="GAF domain-like"/>
    <property type="match status" value="1"/>
</dbReference>
<dbReference type="STRING" id="1300345.LF41_812"/>
<dbReference type="SUPFAM" id="SSF55073">
    <property type="entry name" value="Nucleotide cyclase"/>
    <property type="match status" value="1"/>
</dbReference>
<dbReference type="InterPro" id="IPR011006">
    <property type="entry name" value="CheY-like_superfamily"/>
</dbReference>
<evidence type="ECO:0000256" key="1">
    <source>
        <dbReference type="ARBA" id="ARBA00022679"/>
    </source>
</evidence>
<dbReference type="CDD" id="cd00130">
    <property type="entry name" value="PAS"/>
    <property type="match status" value="1"/>
</dbReference>
<dbReference type="InterPro" id="IPR000160">
    <property type="entry name" value="GGDEF_dom"/>
</dbReference>
<dbReference type="PROSITE" id="PS50113">
    <property type="entry name" value="PAC"/>
    <property type="match status" value="1"/>
</dbReference>
<dbReference type="CDD" id="cd01949">
    <property type="entry name" value="GGDEF"/>
    <property type="match status" value="1"/>
</dbReference>
<dbReference type="Gene3D" id="3.30.450.40">
    <property type="match status" value="1"/>
</dbReference>
<dbReference type="GO" id="GO:0006355">
    <property type="term" value="P:regulation of DNA-templated transcription"/>
    <property type="evidence" value="ECO:0007669"/>
    <property type="project" value="InterPro"/>
</dbReference>
<dbReference type="InterPro" id="IPR052155">
    <property type="entry name" value="Biofilm_reg_signaling"/>
</dbReference>
<reference evidence="9 10" key="1">
    <citation type="submission" date="2014-09" db="EMBL/GenBank/DDBJ databases">
        <title>Genome sequences of Lysobacter dokdonensis DS-58.</title>
        <authorList>
            <person name="Kim J.F."/>
            <person name="Kwak M.-J."/>
        </authorList>
    </citation>
    <scope>NUCLEOTIDE SEQUENCE [LARGE SCALE GENOMIC DNA]</scope>
    <source>
        <strain evidence="9 10">DS-58</strain>
    </source>
</reference>
<dbReference type="Gene3D" id="3.20.20.450">
    <property type="entry name" value="EAL domain"/>
    <property type="match status" value="1"/>
</dbReference>
<dbReference type="Gene3D" id="3.40.50.2300">
    <property type="match status" value="1"/>
</dbReference>
<dbReference type="PANTHER" id="PTHR44757">
    <property type="entry name" value="DIGUANYLATE CYCLASE DGCP"/>
    <property type="match status" value="1"/>
</dbReference>
<dbReference type="Pfam" id="PF00989">
    <property type="entry name" value="PAS"/>
    <property type="match status" value="1"/>
</dbReference>
<dbReference type="SUPFAM" id="SSF141868">
    <property type="entry name" value="EAL domain-like"/>
    <property type="match status" value="1"/>
</dbReference>
<dbReference type="InterPro" id="IPR013767">
    <property type="entry name" value="PAS_fold"/>
</dbReference>
<dbReference type="PROSITE" id="PS50887">
    <property type="entry name" value="GGDEF"/>
    <property type="match status" value="1"/>
</dbReference>
<feature type="modified residue" description="4-aspartylphosphate" evidence="3">
    <location>
        <position position="60"/>
    </location>
</feature>
<dbReference type="NCBIfam" id="TIGR00229">
    <property type="entry name" value="sensory_box"/>
    <property type="match status" value="1"/>
</dbReference>
<dbReference type="RefSeq" id="WP_036164444.1">
    <property type="nucleotide sequence ID" value="NZ_JRKJ01000002.1"/>
</dbReference>
<dbReference type="EMBL" id="JRKJ01000002">
    <property type="protein sequence ID" value="KGQ20276.1"/>
    <property type="molecule type" value="Genomic_DNA"/>
</dbReference>
<dbReference type="PATRIC" id="fig|1300345.3.peg.136"/>
<dbReference type="Gene3D" id="3.30.70.270">
    <property type="match status" value="1"/>
</dbReference>
<feature type="domain" description="Response regulatory" evidence="4">
    <location>
        <begin position="9"/>
        <end position="125"/>
    </location>
</feature>
<dbReference type="GO" id="GO:0000160">
    <property type="term" value="P:phosphorelay signal transduction system"/>
    <property type="evidence" value="ECO:0007669"/>
    <property type="project" value="InterPro"/>
</dbReference>
<organism evidence="9 10">
    <name type="scientific">Lysobacter dokdonensis DS-58</name>
    <dbReference type="NCBI Taxonomy" id="1300345"/>
    <lineage>
        <taxon>Bacteria</taxon>
        <taxon>Pseudomonadati</taxon>
        <taxon>Pseudomonadota</taxon>
        <taxon>Gammaproteobacteria</taxon>
        <taxon>Lysobacterales</taxon>
        <taxon>Lysobacteraceae</taxon>
        <taxon>Noviluteimonas</taxon>
    </lineage>
</organism>
<dbReference type="InterPro" id="IPR000014">
    <property type="entry name" value="PAS"/>
</dbReference>
<dbReference type="SUPFAM" id="SSF55785">
    <property type="entry name" value="PYP-like sensor domain (PAS domain)"/>
    <property type="match status" value="1"/>
</dbReference>
<dbReference type="InterPro" id="IPR029787">
    <property type="entry name" value="Nucleotide_cyclase"/>
</dbReference>
<dbReference type="SMART" id="SM00448">
    <property type="entry name" value="REC"/>
    <property type="match status" value="1"/>
</dbReference>
<keyword evidence="10" id="KW-1185">Reference proteome</keyword>
<dbReference type="CDD" id="cd01948">
    <property type="entry name" value="EAL"/>
    <property type="match status" value="1"/>
</dbReference>
<dbReference type="SUPFAM" id="SSF52172">
    <property type="entry name" value="CheY-like"/>
    <property type="match status" value="1"/>
</dbReference>
<dbReference type="PROSITE" id="PS50883">
    <property type="entry name" value="EAL"/>
    <property type="match status" value="1"/>
</dbReference>
<dbReference type="InterPro" id="IPR043128">
    <property type="entry name" value="Rev_trsase/Diguanyl_cyclase"/>
</dbReference>
<evidence type="ECO:0000259" key="7">
    <source>
        <dbReference type="PROSITE" id="PS50883"/>
    </source>
</evidence>
<keyword evidence="2" id="KW-0418">Kinase</keyword>
<evidence type="ECO:0000259" key="8">
    <source>
        <dbReference type="PROSITE" id="PS50887"/>
    </source>
</evidence>
<dbReference type="InterPro" id="IPR000700">
    <property type="entry name" value="PAS-assoc_C"/>
</dbReference>
<gene>
    <name evidence="9" type="ORF">LF41_812</name>
</gene>
<dbReference type="InterPro" id="IPR029016">
    <property type="entry name" value="GAF-like_dom_sf"/>
</dbReference>
<dbReference type="AlphaFoldDB" id="A0A0A2WJC6"/>
<proteinExistence type="predicted"/>
<feature type="domain" description="PAS" evidence="5">
    <location>
        <begin position="143"/>
        <end position="213"/>
    </location>
</feature>
<dbReference type="GO" id="GO:0016301">
    <property type="term" value="F:kinase activity"/>
    <property type="evidence" value="ECO:0007669"/>
    <property type="project" value="UniProtKB-KW"/>
</dbReference>
<dbReference type="OrthoDB" id="9804951at2"/>
<evidence type="ECO:0000313" key="10">
    <source>
        <dbReference type="Proteomes" id="UP000030518"/>
    </source>
</evidence>
<sequence>MDRRTQPLEVLMVEDSPADAELILRAMRDLGIPIRHRRVTSEHAMRMALAETRPDIILSDFSMPGFSGQEALQIAREVVAETPFIFVSGTIGEELAIEAVKRGADDYVLKDNLRRLPSAMDRAIRSAHERAERLRISAQLRESEERFRSIVESSLDWIWEIDRTGLIVYSNEAVRDILGYTAREVIGRNMLDLMSPISRAAAEALIPQYLVGSGRWRRRSMAFVHRDGSERMLLSNARSMHDDGQTVLGFRGTHHDDTERIKQDRKIRTLVRIHSVLSAFGTEVLRATDRKQVLDRACHVAVEQGGFRAAFIVERGQDDMLRFVARCGAPEVLAAILHADPMSLLDTDDPRAAYPGVRAIREARTIAMQDLSDPALPERLRATMEDAGVCSEVALPLGTPPWGAMLLFSATKQRTDDEEAELLGRLAGDIAYAADFIQKSERLEYLAYHNPITGLPNRAEFRERLPAMLQVVGPLAVAVLDVQGFGRINESRGRPYGDALLKEVGQALSRIDGGGLVAHPESDNFTVAWPAGADDLHAVSARLDAFLHQLGHTPFVVDGESVYITLSAGLALSPLHGNDGESLEQSALAALAEAKKRRARVLPFTEDLRGRAARRLELERDLRTAIERNQFALYYQPKFHTGTQRLLGAEALLRWVLPDGTIIGPVEFIPVLEETGLIVQVGRWVLKRALATATRWREKHPSIRIAVNLSARELRSADFIEAYAAILGPYAGEQPIDIEVTESLLMDDVERSTHLLDRLRELGCRVAIDDFGTGYSSLNYLARLPADEIKIDRSFVALLTESPETMGLVTNIITLAHSLSLQVVAEGVEEEDQAKLLRLLRCDAMQGYLFGRPMSEEEFARRFFN</sequence>
<dbReference type="Proteomes" id="UP000030518">
    <property type="component" value="Unassembled WGS sequence"/>
</dbReference>
<dbReference type="InterPro" id="IPR001633">
    <property type="entry name" value="EAL_dom"/>
</dbReference>
<protein>
    <submittedName>
        <fullName evidence="9">Diguanylate cyclase</fullName>
    </submittedName>
</protein>
<dbReference type="InterPro" id="IPR035919">
    <property type="entry name" value="EAL_sf"/>
</dbReference>
<feature type="domain" description="PAC" evidence="6">
    <location>
        <begin position="217"/>
        <end position="269"/>
    </location>
</feature>
<dbReference type="Pfam" id="PF13185">
    <property type="entry name" value="GAF_2"/>
    <property type="match status" value="1"/>
</dbReference>
<dbReference type="Pfam" id="PF00563">
    <property type="entry name" value="EAL"/>
    <property type="match status" value="1"/>
</dbReference>
<name>A0A0A2WJC6_9GAMM</name>
<dbReference type="PANTHER" id="PTHR44757:SF2">
    <property type="entry name" value="BIOFILM ARCHITECTURE MAINTENANCE PROTEIN MBAA"/>
    <property type="match status" value="1"/>
</dbReference>
<evidence type="ECO:0000259" key="6">
    <source>
        <dbReference type="PROSITE" id="PS50113"/>
    </source>
</evidence>
<dbReference type="SMART" id="SM00267">
    <property type="entry name" value="GGDEF"/>
    <property type="match status" value="1"/>
</dbReference>
<dbReference type="eggNOG" id="COG5001">
    <property type="taxonomic scope" value="Bacteria"/>
</dbReference>
<dbReference type="Pfam" id="PF00072">
    <property type="entry name" value="Response_reg"/>
    <property type="match status" value="1"/>
</dbReference>
<evidence type="ECO:0000259" key="4">
    <source>
        <dbReference type="PROSITE" id="PS50110"/>
    </source>
</evidence>
<keyword evidence="3" id="KW-0597">Phosphoprotein</keyword>
<dbReference type="PROSITE" id="PS50110">
    <property type="entry name" value="RESPONSE_REGULATORY"/>
    <property type="match status" value="1"/>
</dbReference>
<accession>A0A0A2WJC6</accession>
<evidence type="ECO:0000313" key="9">
    <source>
        <dbReference type="EMBL" id="KGQ20276.1"/>
    </source>
</evidence>